<sequence length="164" mass="17328">MKAPIRWLGGGIAVAAAIALFAAVQHAPSFRTAVLPPPPPNESPSEAPPAAAPAPVPSPEPTARAPGEAALFPGGAPAGSEAIVGSAVWRPEEADRSAGEDERESEQKDREKAGADADEKPESDQRDRASSEKVASEKDENERTKEADEIWRPDEPSREAKRHD</sequence>
<evidence type="ECO:0000313" key="2">
    <source>
        <dbReference type="EMBL" id="OAR05452.1"/>
    </source>
</evidence>
<dbReference type="AlphaFoldDB" id="A0A132NC11"/>
<dbReference type="RefSeq" id="WP_066197519.1">
    <property type="nucleotide sequence ID" value="NZ_JBDOQL010000229.1"/>
</dbReference>
<proteinExistence type="predicted"/>
<feature type="region of interest" description="Disordered" evidence="1">
    <location>
        <begin position="31"/>
        <end position="164"/>
    </location>
</feature>
<feature type="compositionally biased region" description="Basic and acidic residues" evidence="1">
    <location>
        <begin position="90"/>
        <end position="164"/>
    </location>
</feature>
<evidence type="ECO:0000256" key="1">
    <source>
        <dbReference type="SAM" id="MobiDB-lite"/>
    </source>
</evidence>
<reference evidence="3 5" key="2">
    <citation type="submission" date="2017-08" db="EMBL/GenBank/DDBJ databases">
        <title>Burning lignite coal seam in the remote Altai Mountains harbors a hydrogen-driven thermophilic microbial community.</title>
        <authorList>
            <person name="Kadnikov V.V."/>
            <person name="Mardanov A.V."/>
            <person name="Ivasenko D."/>
            <person name="Beletsky A.V."/>
            <person name="Karnachuk O.V."/>
            <person name="Ravin N.V."/>
        </authorList>
    </citation>
    <scope>NUCLEOTIDE SEQUENCE [LARGE SCALE GENOMIC DNA]</scope>
    <source>
        <strain evidence="3">AL33</strain>
    </source>
</reference>
<gene>
    <name evidence="3" type="ORF">HSCHL_0249</name>
    <name evidence="2" type="ORF">SA87_11205</name>
</gene>
<dbReference type="EMBL" id="JXBB01000001">
    <property type="protein sequence ID" value="OAR05452.1"/>
    <property type="molecule type" value="Genomic_DNA"/>
</dbReference>
<evidence type="ECO:0000313" key="4">
    <source>
        <dbReference type="Proteomes" id="UP000243024"/>
    </source>
</evidence>
<reference evidence="2 4" key="1">
    <citation type="submission" date="2015-09" db="EMBL/GenBank/DDBJ databases">
        <title>Draft genome sequence of Hydrogenibacillus schlegelii DSM 2000.</title>
        <authorList>
            <person name="Hemp J."/>
        </authorList>
    </citation>
    <scope>NUCLEOTIDE SEQUENCE [LARGE SCALE GENOMIC DNA]</scope>
    <source>
        <strain evidence="2 4">MA 48</strain>
    </source>
</reference>
<comment type="caution">
    <text evidence="3">The sequence shown here is derived from an EMBL/GenBank/DDBJ whole genome shotgun (WGS) entry which is preliminary data.</text>
</comment>
<dbReference type="Proteomes" id="UP000243024">
    <property type="component" value="Unassembled WGS sequence"/>
</dbReference>
<evidence type="ECO:0000313" key="5">
    <source>
        <dbReference type="Proteomes" id="UP000244180"/>
    </source>
</evidence>
<feature type="compositionally biased region" description="Pro residues" evidence="1">
    <location>
        <begin position="35"/>
        <end position="60"/>
    </location>
</feature>
<protein>
    <submittedName>
        <fullName evidence="3">Uncharacterized protein</fullName>
    </submittedName>
</protein>
<dbReference type="EMBL" id="PEBV01000004">
    <property type="protein sequence ID" value="PTQ54330.1"/>
    <property type="molecule type" value="Genomic_DNA"/>
</dbReference>
<name>A0A132NC11_HYDSH</name>
<dbReference type="Proteomes" id="UP000244180">
    <property type="component" value="Unassembled WGS sequence"/>
</dbReference>
<keyword evidence="4" id="KW-1185">Reference proteome</keyword>
<evidence type="ECO:0000313" key="3">
    <source>
        <dbReference type="EMBL" id="PTQ54330.1"/>
    </source>
</evidence>
<organism evidence="3 5">
    <name type="scientific">Hydrogenibacillus schlegelii</name>
    <name type="common">Bacillus schlegelii</name>
    <dbReference type="NCBI Taxonomy" id="1484"/>
    <lineage>
        <taxon>Bacteria</taxon>
        <taxon>Bacillati</taxon>
        <taxon>Bacillota</taxon>
        <taxon>Bacilli</taxon>
        <taxon>Bacillales</taxon>
        <taxon>Bacillales Family X. Incertae Sedis</taxon>
        <taxon>Hydrogenibacillus</taxon>
    </lineage>
</organism>
<accession>A0A132NC11</accession>